<dbReference type="PANTHER" id="PTHR38784">
    <property type="entry name" value="SUCROSE PHOSPHORYLASE"/>
    <property type="match status" value="1"/>
</dbReference>
<dbReference type="PANTHER" id="PTHR38784:SF1">
    <property type="entry name" value="SUCROSE PHOSPHORYLASE"/>
    <property type="match status" value="1"/>
</dbReference>
<proteinExistence type="predicted"/>
<dbReference type="InterPro" id="IPR011335">
    <property type="entry name" value="Restrct_endonuc-II-like"/>
</dbReference>
<evidence type="ECO:0000313" key="2">
    <source>
        <dbReference type="Proteomes" id="UP000216101"/>
    </source>
</evidence>
<dbReference type="InterPro" id="IPR038590">
    <property type="entry name" value="YaeQ_sf"/>
</dbReference>
<dbReference type="Proteomes" id="UP000216101">
    <property type="component" value="Unassembled WGS sequence"/>
</dbReference>
<sequence>MAEKATIYKATITLADMDRSIYGDYNLTVALHPSETVERMMVRILAFCYCAAENLTFTKGLSSMEEPDLWLKHDNGTILQWIEVGQPAPDRLKKASSQAQAVHVFSYGRGMDVWWRTNSAAIRALPKVTIHHFAADELQQLCALADKTMKLTVTITETIAYVSSATENVALSLRDMPQ</sequence>
<evidence type="ECO:0000313" key="1">
    <source>
        <dbReference type="EMBL" id="OZY84753.1"/>
    </source>
</evidence>
<accession>A0A266Q4F9</accession>
<dbReference type="PIRSF" id="PIRSF011484">
    <property type="entry name" value="YaeQ"/>
    <property type="match status" value="1"/>
</dbReference>
<dbReference type="InterPro" id="IPR009822">
    <property type="entry name" value="YaeQ"/>
</dbReference>
<dbReference type="Pfam" id="PF07152">
    <property type="entry name" value="YaeQ"/>
    <property type="match status" value="1"/>
</dbReference>
<protein>
    <submittedName>
        <fullName evidence="1">Cellulose synthase</fullName>
    </submittedName>
</protein>
<comment type="caution">
    <text evidence="1">The sequence shown here is derived from an EMBL/GenBank/DDBJ whole genome shotgun (WGS) entry which is preliminary data.</text>
</comment>
<organism evidence="1 2">
    <name type="scientific">Cellvibrio mixtus</name>
    <dbReference type="NCBI Taxonomy" id="39650"/>
    <lineage>
        <taxon>Bacteria</taxon>
        <taxon>Pseudomonadati</taxon>
        <taxon>Pseudomonadota</taxon>
        <taxon>Gammaproteobacteria</taxon>
        <taxon>Cellvibrionales</taxon>
        <taxon>Cellvibrionaceae</taxon>
        <taxon>Cellvibrio</taxon>
    </lineage>
</organism>
<dbReference type="AlphaFoldDB" id="A0A266Q4F9"/>
<gene>
    <name evidence="1" type="ORF">CBP51_16425</name>
</gene>
<dbReference type="SMART" id="SM01322">
    <property type="entry name" value="YaeQ"/>
    <property type="match status" value="1"/>
</dbReference>
<name>A0A266Q4F9_9GAMM</name>
<keyword evidence="2" id="KW-1185">Reference proteome</keyword>
<dbReference type="SUPFAM" id="SSF52980">
    <property type="entry name" value="Restriction endonuclease-like"/>
    <property type="match status" value="1"/>
</dbReference>
<dbReference type="STRING" id="1209072.GCA_000766945_00615"/>
<dbReference type="EMBL" id="NHNI01000002">
    <property type="protein sequence ID" value="OZY84753.1"/>
    <property type="molecule type" value="Genomic_DNA"/>
</dbReference>
<dbReference type="RefSeq" id="WP_094985769.1">
    <property type="nucleotide sequence ID" value="NZ_NHNI01000002.1"/>
</dbReference>
<dbReference type="Gene3D" id="3.10.640.10">
    <property type="entry name" value="Restriction endonuclease-like alpha-beta roll domain"/>
    <property type="match status" value="1"/>
</dbReference>
<reference evidence="2" key="1">
    <citation type="submission" date="2017-05" db="EMBL/GenBank/DDBJ databases">
        <authorList>
            <person name="Barney B.M."/>
        </authorList>
    </citation>
    <scope>NUCLEOTIDE SEQUENCE [LARGE SCALE GENOMIC DNA]</scope>
    <source>
        <strain evidence="2">PSBB022</strain>
    </source>
</reference>